<dbReference type="Proteomes" id="UP000534783">
    <property type="component" value="Unassembled WGS sequence"/>
</dbReference>
<evidence type="ECO:0000313" key="3">
    <source>
        <dbReference type="EMBL" id="NKE71806.1"/>
    </source>
</evidence>
<reference evidence="3 4" key="1">
    <citation type="journal article" date="2020" name="Nature">
        <title>Bacterial chemolithoautotrophy via manganese oxidation.</title>
        <authorList>
            <person name="Yu H."/>
            <person name="Leadbetter J.R."/>
        </authorList>
    </citation>
    <scope>NUCLEOTIDE SEQUENCE [LARGE SCALE GENOMIC DNA]</scope>
    <source>
        <strain evidence="3 4">Mn-1</strain>
    </source>
</reference>
<sequence length="436" mass="47447">MAERKSTAKTKPPSLQKKTAPVLAPEQSPMDPFPTLQQTLGNQALLRAVRSGILQAKLKVSRPNDPFEQEADRVADRIMRMPTPSRIVSPASEQEGEPLIQRDTWEPYEPEEGLIIEEDQVFTKRSADSGAEPPAATESQFHRLRGDGFPLPSSIRSWIEPRFGYDFSRVQLHTDSQSSRLADSIHARAFTYGPHLVFGEGEYAPETEEGRRLLAHELAHVVQQGKASPLAAEAAPLQPGETSAPSPAGGAEISRRAADPDTIQRVVWHPNTDTGRDSEPWGPGSPRGDILNAATDAGTAINSWRPHDGTTYWCHGFTFGGKTARGGPYSVWGVSVPTILIDDGWRRVPSCVSSNEDILVFYDDQGRVTHSGIIRSVSEPGGRVDETVSTLESKWGSGSHNTSSWETNATAYGKYRSYSKSPAQGPCSGDGANELP</sequence>
<feature type="region of interest" description="Disordered" evidence="1">
    <location>
        <begin position="1"/>
        <end position="36"/>
    </location>
</feature>
<name>A0A7X6DR18_9BACT</name>
<evidence type="ECO:0000313" key="4">
    <source>
        <dbReference type="Proteomes" id="UP000534783"/>
    </source>
</evidence>
<dbReference type="EMBL" id="VTOW01000002">
    <property type="protein sequence ID" value="NKE71806.1"/>
    <property type="molecule type" value="Genomic_DNA"/>
</dbReference>
<dbReference type="RefSeq" id="WP_168060770.1">
    <property type="nucleotide sequence ID" value="NZ_VTOW01000002.1"/>
</dbReference>
<evidence type="ECO:0000259" key="2">
    <source>
        <dbReference type="Pfam" id="PF13699"/>
    </source>
</evidence>
<dbReference type="InterPro" id="IPR025295">
    <property type="entry name" value="eCIS_core_dom"/>
</dbReference>
<feature type="region of interest" description="Disordered" evidence="1">
    <location>
        <begin position="229"/>
        <end position="286"/>
    </location>
</feature>
<comment type="caution">
    <text evidence="3">The sequence shown here is derived from an EMBL/GenBank/DDBJ whole genome shotgun (WGS) entry which is preliminary data.</text>
</comment>
<feature type="domain" description="eCIS core" evidence="2">
    <location>
        <begin position="150"/>
        <end position="227"/>
    </location>
</feature>
<feature type="region of interest" description="Disordered" evidence="1">
    <location>
        <begin position="126"/>
        <end position="145"/>
    </location>
</feature>
<protein>
    <submittedName>
        <fullName evidence="3">DUF4157 domain-containing protein</fullName>
    </submittedName>
</protein>
<dbReference type="Pfam" id="PF13699">
    <property type="entry name" value="eCIS_core"/>
    <property type="match status" value="1"/>
</dbReference>
<proteinExistence type="predicted"/>
<accession>A0A7X6DR18</accession>
<gene>
    <name evidence="3" type="ORF">MNODULE_13745</name>
</gene>
<dbReference type="AlphaFoldDB" id="A0A7X6DR18"/>
<keyword evidence="4" id="KW-1185">Reference proteome</keyword>
<evidence type="ECO:0000256" key="1">
    <source>
        <dbReference type="SAM" id="MobiDB-lite"/>
    </source>
</evidence>
<organism evidence="3 4">
    <name type="scientific">Candidatus Manganitrophus noduliformans</name>
    <dbReference type="NCBI Taxonomy" id="2606439"/>
    <lineage>
        <taxon>Bacteria</taxon>
        <taxon>Pseudomonadati</taxon>
        <taxon>Nitrospirota</taxon>
        <taxon>Nitrospiria</taxon>
        <taxon>Candidatus Troglogloeales</taxon>
        <taxon>Candidatus Manganitrophaceae</taxon>
        <taxon>Candidatus Manganitrophus</taxon>
    </lineage>
</organism>